<reference evidence="3 4" key="1">
    <citation type="journal article" date="2009" name="Science">
        <title>Green evolution and dynamic adaptations revealed by genomes of the marine picoeukaryotes Micromonas.</title>
        <authorList>
            <person name="Worden A.Z."/>
            <person name="Lee J.H."/>
            <person name="Mock T."/>
            <person name="Rouze P."/>
            <person name="Simmons M.P."/>
            <person name="Aerts A.L."/>
            <person name="Allen A.E."/>
            <person name="Cuvelier M.L."/>
            <person name="Derelle E."/>
            <person name="Everett M.V."/>
            <person name="Foulon E."/>
            <person name="Grimwood J."/>
            <person name="Gundlach H."/>
            <person name="Henrissat B."/>
            <person name="Napoli C."/>
            <person name="McDonald S.M."/>
            <person name="Parker M.S."/>
            <person name="Rombauts S."/>
            <person name="Salamov A."/>
            <person name="Von Dassow P."/>
            <person name="Badger J.H."/>
            <person name="Coutinho P.M."/>
            <person name="Demir E."/>
            <person name="Dubchak I."/>
            <person name="Gentemann C."/>
            <person name="Eikrem W."/>
            <person name="Gready J.E."/>
            <person name="John U."/>
            <person name="Lanier W."/>
            <person name="Lindquist E.A."/>
            <person name="Lucas S."/>
            <person name="Mayer K.F."/>
            <person name="Moreau H."/>
            <person name="Not F."/>
            <person name="Otillar R."/>
            <person name="Panaud O."/>
            <person name="Pangilinan J."/>
            <person name="Paulsen I."/>
            <person name="Piegu B."/>
            <person name="Poliakov A."/>
            <person name="Robbens S."/>
            <person name="Schmutz J."/>
            <person name="Toulza E."/>
            <person name="Wyss T."/>
            <person name="Zelensky A."/>
            <person name="Zhou K."/>
            <person name="Armbrust E.V."/>
            <person name="Bhattacharya D."/>
            <person name="Goodenough U.W."/>
            <person name="Van de Peer Y."/>
            <person name="Grigoriev I.V."/>
        </authorList>
    </citation>
    <scope>NUCLEOTIDE SEQUENCE [LARGE SCALE GENOMIC DNA]</scope>
    <source>
        <strain evidence="3 4">CCMP1545</strain>
    </source>
</reference>
<keyword evidence="1" id="KW-0175">Coiled coil</keyword>
<dbReference type="Proteomes" id="UP000001876">
    <property type="component" value="Unassembled WGS sequence"/>
</dbReference>
<dbReference type="PANTHER" id="PTHR31245">
    <property type="entry name" value="UBIQUITIN SYSTEM COMPONENT CUE PROTEIN"/>
    <property type="match status" value="1"/>
</dbReference>
<gene>
    <name evidence="3" type="ORF">MICPUCDRAFT_48959</name>
</gene>
<sequence length="326" mass="34243">MADVCQMAPAVLSPISPNESRKRRHGHGYGPGGEDAAPSTWFKRHRTGASFARRLLHLRGFAVDVRRAEDIVRFLDQFPPELDKDVSRILEKCADVDDAEKQLTALRLTFSASGGERGGDAPAAGVEAVASAAAAARDDGDARATATATATAAEGGGAANASTSAALKAAGGAADAIGDPADGVVLSGEWVGALVNEMSASADVPDAHERGTRVLRAFETAVRNAVAHAAEGGAGRARAPPREGSESAGNNAEEQAAERRRVADENVILKRGLNIQTQRVEQLTRACATLQEQMTQLQRNNYSLSVHLKEAMRSRGGAFDRQPDVF</sequence>
<dbReference type="EMBL" id="GG663749">
    <property type="protein sequence ID" value="EEH52015.1"/>
    <property type="molecule type" value="Genomic_DNA"/>
</dbReference>
<organism evidence="4">
    <name type="scientific">Micromonas pusilla (strain CCMP1545)</name>
    <name type="common">Picoplanktonic green alga</name>
    <dbReference type="NCBI Taxonomy" id="564608"/>
    <lineage>
        <taxon>Eukaryota</taxon>
        <taxon>Viridiplantae</taxon>
        <taxon>Chlorophyta</taxon>
        <taxon>Mamiellophyceae</taxon>
        <taxon>Mamiellales</taxon>
        <taxon>Mamiellaceae</taxon>
        <taxon>Micromonas</taxon>
    </lineage>
</organism>
<evidence type="ECO:0000313" key="4">
    <source>
        <dbReference type="Proteomes" id="UP000001876"/>
    </source>
</evidence>
<feature type="region of interest" description="Disordered" evidence="2">
    <location>
        <begin position="229"/>
        <end position="261"/>
    </location>
</feature>
<dbReference type="RefSeq" id="XP_003063642.1">
    <property type="nucleotide sequence ID" value="XM_003063596.1"/>
</dbReference>
<evidence type="ECO:0000313" key="3">
    <source>
        <dbReference type="EMBL" id="EEH52015.1"/>
    </source>
</evidence>
<dbReference type="AlphaFoldDB" id="C1N6Z8"/>
<dbReference type="STRING" id="564608.C1N6Z8"/>
<dbReference type="PANTHER" id="PTHR31245:SF20">
    <property type="entry name" value="F18B13.13 PROTEIN"/>
    <property type="match status" value="1"/>
</dbReference>
<accession>C1N6Z8</accession>
<dbReference type="OMA" id="QNASNMD"/>
<name>C1N6Z8_MICPC</name>
<feature type="region of interest" description="Disordered" evidence="2">
    <location>
        <begin position="1"/>
        <end position="41"/>
    </location>
</feature>
<keyword evidence="4" id="KW-1185">Reference proteome</keyword>
<evidence type="ECO:0000256" key="1">
    <source>
        <dbReference type="SAM" id="Coils"/>
    </source>
</evidence>
<dbReference type="GeneID" id="9689259"/>
<dbReference type="KEGG" id="mpp:MICPUCDRAFT_48959"/>
<dbReference type="OrthoDB" id="440455at2759"/>
<evidence type="ECO:0000256" key="2">
    <source>
        <dbReference type="SAM" id="MobiDB-lite"/>
    </source>
</evidence>
<dbReference type="eggNOG" id="ENOG502QRNX">
    <property type="taxonomic scope" value="Eukaryota"/>
</dbReference>
<feature type="coiled-coil region" evidence="1">
    <location>
        <begin position="273"/>
        <end position="300"/>
    </location>
</feature>
<proteinExistence type="predicted"/>
<protein>
    <submittedName>
        <fullName evidence="3">Predicted protein</fullName>
    </submittedName>
</protein>